<evidence type="ECO:0000256" key="1">
    <source>
        <dbReference type="SAM" id="SignalP"/>
    </source>
</evidence>
<comment type="caution">
    <text evidence="2">The sequence shown here is derived from an EMBL/GenBank/DDBJ whole genome shotgun (WGS) entry which is preliminary data.</text>
</comment>
<accession>A0AA37QGJ4</accession>
<proteinExistence type="predicted"/>
<evidence type="ECO:0000313" key="2">
    <source>
        <dbReference type="EMBL" id="GLC25995.1"/>
    </source>
</evidence>
<gene>
    <name evidence="2" type="ORF">rosag_25080</name>
</gene>
<feature type="signal peptide" evidence="1">
    <location>
        <begin position="1"/>
        <end position="19"/>
    </location>
</feature>
<keyword evidence="3" id="KW-1185">Reference proteome</keyword>
<name>A0AA37QGJ4_9BACT</name>
<keyword evidence="1" id="KW-0732">Signal</keyword>
<reference evidence="2" key="1">
    <citation type="submission" date="2022-08" db="EMBL/GenBank/DDBJ databases">
        <title>Draft genome sequencing of Roseisolibacter agri AW1220.</title>
        <authorList>
            <person name="Tobiishi Y."/>
            <person name="Tonouchi A."/>
        </authorList>
    </citation>
    <scope>NUCLEOTIDE SEQUENCE</scope>
    <source>
        <strain evidence="2">AW1220</strain>
    </source>
</reference>
<dbReference type="AlphaFoldDB" id="A0AA37QGJ4"/>
<protein>
    <recommendedName>
        <fullName evidence="4">Outer membrane protein beta-barrel domain-containing protein</fullName>
    </recommendedName>
</protein>
<dbReference type="EMBL" id="BRXS01000004">
    <property type="protein sequence ID" value="GLC25995.1"/>
    <property type="molecule type" value="Genomic_DNA"/>
</dbReference>
<evidence type="ECO:0008006" key="4">
    <source>
        <dbReference type="Google" id="ProtNLM"/>
    </source>
</evidence>
<organism evidence="2 3">
    <name type="scientific">Roseisolibacter agri</name>
    <dbReference type="NCBI Taxonomy" id="2014610"/>
    <lineage>
        <taxon>Bacteria</taxon>
        <taxon>Pseudomonadati</taxon>
        <taxon>Gemmatimonadota</taxon>
        <taxon>Gemmatimonadia</taxon>
        <taxon>Gemmatimonadales</taxon>
        <taxon>Gemmatimonadaceae</taxon>
        <taxon>Roseisolibacter</taxon>
    </lineage>
</organism>
<evidence type="ECO:0000313" key="3">
    <source>
        <dbReference type="Proteomes" id="UP001161325"/>
    </source>
</evidence>
<dbReference type="Proteomes" id="UP001161325">
    <property type="component" value="Unassembled WGS sequence"/>
</dbReference>
<feature type="chain" id="PRO_5041423790" description="Outer membrane protein beta-barrel domain-containing protein" evidence="1">
    <location>
        <begin position="20"/>
        <end position="219"/>
    </location>
</feature>
<sequence>MLAALAALVASPAARTAAAQSWFTPSFQPPQVSTRDFTLGVSANAGTAALFQWREGIDANSHFGLEGGLVDSDGSGGTKLLVGGSYAYQLTRATADQPLALLFTAGAGLAVGDGPDLFRIPVGVSVGHRFALDGGMAITPYVHPRLSLDLVTGVDDDADNTDLSIDFDIGASFEITRQLALRGSLVVSGGRFSDDVGFGLGLTITPQGLRSAGLRTARR</sequence>